<feature type="signal peptide" evidence="3">
    <location>
        <begin position="1"/>
        <end position="19"/>
    </location>
</feature>
<comment type="caution">
    <text evidence="5">The sequence shown here is derived from an EMBL/GenBank/DDBJ whole genome shotgun (WGS) entry which is preliminary data.</text>
</comment>
<evidence type="ECO:0000313" key="5">
    <source>
        <dbReference type="EMBL" id="CAL1535682.1"/>
    </source>
</evidence>
<dbReference type="InterPro" id="IPR029058">
    <property type="entry name" value="AB_hydrolase_fold"/>
</dbReference>
<dbReference type="EC" id="3.1.1.-" evidence="3"/>
<comment type="similarity">
    <text evidence="1 3">Belongs to the type-B carboxylesterase/lipase family.</text>
</comment>
<protein>
    <recommendedName>
        <fullName evidence="3">Carboxylic ester hydrolase</fullName>
        <ecNumber evidence="3">3.1.1.-</ecNumber>
    </recommendedName>
</protein>
<dbReference type="InterPro" id="IPR002018">
    <property type="entry name" value="CarbesteraseB"/>
</dbReference>
<feature type="chain" id="PRO_5043090830" description="Carboxylic ester hydrolase" evidence="3">
    <location>
        <begin position="20"/>
        <end position="575"/>
    </location>
</feature>
<dbReference type="Gene3D" id="3.40.50.1820">
    <property type="entry name" value="alpha/beta hydrolase"/>
    <property type="match status" value="1"/>
</dbReference>
<evidence type="ECO:0000256" key="2">
    <source>
        <dbReference type="ARBA" id="ARBA00022801"/>
    </source>
</evidence>
<gene>
    <name evidence="5" type="ORF">GSLYS_00009642001</name>
</gene>
<dbReference type="PANTHER" id="PTHR11559">
    <property type="entry name" value="CARBOXYLESTERASE"/>
    <property type="match status" value="1"/>
</dbReference>
<organism evidence="5 6">
    <name type="scientific">Lymnaea stagnalis</name>
    <name type="common">Great pond snail</name>
    <name type="synonym">Helix stagnalis</name>
    <dbReference type="NCBI Taxonomy" id="6523"/>
    <lineage>
        <taxon>Eukaryota</taxon>
        <taxon>Metazoa</taxon>
        <taxon>Spiralia</taxon>
        <taxon>Lophotrochozoa</taxon>
        <taxon>Mollusca</taxon>
        <taxon>Gastropoda</taxon>
        <taxon>Heterobranchia</taxon>
        <taxon>Euthyneura</taxon>
        <taxon>Panpulmonata</taxon>
        <taxon>Hygrophila</taxon>
        <taxon>Lymnaeoidea</taxon>
        <taxon>Lymnaeidae</taxon>
        <taxon>Lymnaea</taxon>
    </lineage>
</organism>
<sequence length="575" mass="65297">MTTSMLLLCLVGLQVVAHALETGEVVTPVGKLRGLKVAAANGEPYWSFRGIPYAVPPLGDLRFAKPVPYPYQDEVIDGTRQRASCIQDPQFLLPNEIMSEDCLFLNIFAKEINKKSPIKKKAIFFIHGGGFFFGSTFIYNPGSFVTEQDVVFVTIQYRFGLFGFLTTEDENAPGNYGLWDQALALKWVKNNVAAFGGDPIDITIAGESAGGSSVSFLTLSPVTKDLFTRAYSSSGVATSLFAVNNLNKEAARAIAIFVNCLDKDETRMGKEVIQCLRSRQLSDLASFPLISNSRTLFHPWGDGEFLPKSPFELIKDEQYLEKIGFYKRKYLFSLNNQETTIYGTFLFLNEAIIFNDTTLSEEEKFNRWQQYLSAVSEEVIADRLQLDNTPPELLKKLRDWYQARNPTPYDVLQLLADANFIIPTFDLISTVARNRNTESWLLYFNHYPQFMKGDLKGLIHALDLAYWFDLGAGKNFLLHLMAPGATGVFEEEDFRLRRIFSDTIASFIKTGNPQVAPLKELRYGWPNFDLCNGYYLDFNPRPSIQKNLKREVRQLWEKDLPSWAFQELAHQDIIN</sequence>
<keyword evidence="6" id="KW-1185">Reference proteome</keyword>
<reference evidence="5 6" key="1">
    <citation type="submission" date="2024-04" db="EMBL/GenBank/DDBJ databases">
        <authorList>
            <consortium name="Genoscope - CEA"/>
            <person name="William W."/>
        </authorList>
    </citation>
    <scope>NUCLEOTIDE SEQUENCE [LARGE SCALE GENOMIC DNA]</scope>
</reference>
<feature type="domain" description="Carboxylesterase type B" evidence="4">
    <location>
        <begin position="24"/>
        <end position="556"/>
    </location>
</feature>
<evidence type="ECO:0000256" key="3">
    <source>
        <dbReference type="RuleBase" id="RU361235"/>
    </source>
</evidence>
<dbReference type="AlphaFoldDB" id="A0AAV2HQG0"/>
<dbReference type="EMBL" id="CAXITT010000208">
    <property type="protein sequence ID" value="CAL1535682.1"/>
    <property type="molecule type" value="Genomic_DNA"/>
</dbReference>
<evidence type="ECO:0000313" key="6">
    <source>
        <dbReference type="Proteomes" id="UP001497497"/>
    </source>
</evidence>
<dbReference type="InterPro" id="IPR050309">
    <property type="entry name" value="Type-B_Carboxylest/Lipase"/>
</dbReference>
<dbReference type="GO" id="GO:0016787">
    <property type="term" value="F:hydrolase activity"/>
    <property type="evidence" value="ECO:0007669"/>
    <property type="project" value="UniProtKB-KW"/>
</dbReference>
<dbReference type="PROSITE" id="PS00122">
    <property type="entry name" value="CARBOXYLESTERASE_B_1"/>
    <property type="match status" value="1"/>
</dbReference>
<proteinExistence type="inferred from homology"/>
<keyword evidence="3" id="KW-0732">Signal</keyword>
<accession>A0AAV2HQG0</accession>
<dbReference type="Pfam" id="PF00135">
    <property type="entry name" value="COesterase"/>
    <property type="match status" value="1"/>
</dbReference>
<name>A0AAV2HQG0_LYMST</name>
<dbReference type="SUPFAM" id="SSF53474">
    <property type="entry name" value="alpha/beta-Hydrolases"/>
    <property type="match status" value="1"/>
</dbReference>
<keyword evidence="2 3" id="KW-0378">Hydrolase</keyword>
<dbReference type="InterPro" id="IPR019826">
    <property type="entry name" value="Carboxylesterase_B_AS"/>
</dbReference>
<evidence type="ECO:0000256" key="1">
    <source>
        <dbReference type="ARBA" id="ARBA00005964"/>
    </source>
</evidence>
<evidence type="ECO:0000259" key="4">
    <source>
        <dbReference type="Pfam" id="PF00135"/>
    </source>
</evidence>
<dbReference type="Proteomes" id="UP001497497">
    <property type="component" value="Unassembled WGS sequence"/>
</dbReference>